<sequence length="394" mass="43669">MGYNINMADKPVVFVFSSFYEPMVGGAEIAVKEIISRTAQDFEFHIITHRLNFNLPGEENYAVGNDTVFIHRLGFGTSPDRMFLFPFLAARKGFALTKEFKDRKKLLWGVMVSYASVGAFFVKIFKKNIPFLLTIQEGDGEWNVKAKNFGLSALWWKLLLKKANHVTAISNYLEQIVKEKGYRGTVEIIPNGVDERLLLIPRPEFPGEKVIFSSSRLVKKNALEVLLKAAARLKSDFSAQGGPASGWKVIIAGDGPEKKSLAEFSEALGLKDRVEFLGHVPYENLIKLYSGADIFVRPSRSEGLGSAFLEAMAAGLITIGTPVGGITDYLWEGRTGFLAIPDNVDSLVEAIRTALVLAPSRKAQIIGNARALIRTKYLWSDVASKTKNVFIKLL</sequence>
<evidence type="ECO:0000313" key="5">
    <source>
        <dbReference type="Proteomes" id="UP000178114"/>
    </source>
</evidence>
<comment type="caution">
    <text evidence="4">The sequence shown here is derived from an EMBL/GenBank/DDBJ whole genome shotgun (WGS) entry which is preliminary data.</text>
</comment>
<keyword evidence="1" id="KW-1133">Transmembrane helix</keyword>
<dbReference type="PANTHER" id="PTHR12526:SF630">
    <property type="entry name" value="GLYCOSYLTRANSFERASE"/>
    <property type="match status" value="1"/>
</dbReference>
<dbReference type="PANTHER" id="PTHR12526">
    <property type="entry name" value="GLYCOSYLTRANSFERASE"/>
    <property type="match status" value="1"/>
</dbReference>
<protein>
    <recommendedName>
        <fullName evidence="6">Glycosyl transferase family 1 domain-containing protein</fullName>
    </recommendedName>
</protein>
<dbReference type="SUPFAM" id="SSF53756">
    <property type="entry name" value="UDP-Glycosyltransferase/glycogen phosphorylase"/>
    <property type="match status" value="1"/>
</dbReference>
<dbReference type="InterPro" id="IPR028098">
    <property type="entry name" value="Glyco_trans_4-like_N"/>
</dbReference>
<dbReference type="STRING" id="1798351.A2930_01905"/>
<feature type="domain" description="Glycosyltransferase subfamily 4-like N-terminal" evidence="3">
    <location>
        <begin position="24"/>
        <end position="195"/>
    </location>
</feature>
<proteinExistence type="predicted"/>
<gene>
    <name evidence="4" type="ORF">A2930_01905</name>
</gene>
<evidence type="ECO:0008006" key="6">
    <source>
        <dbReference type="Google" id="ProtNLM"/>
    </source>
</evidence>
<keyword evidence="1" id="KW-0812">Transmembrane</keyword>
<dbReference type="CDD" id="cd03801">
    <property type="entry name" value="GT4_PimA-like"/>
    <property type="match status" value="1"/>
</dbReference>
<evidence type="ECO:0000259" key="3">
    <source>
        <dbReference type="Pfam" id="PF13439"/>
    </source>
</evidence>
<dbReference type="Proteomes" id="UP000178114">
    <property type="component" value="Unassembled WGS sequence"/>
</dbReference>
<evidence type="ECO:0000256" key="1">
    <source>
        <dbReference type="SAM" id="Phobius"/>
    </source>
</evidence>
<keyword evidence="1" id="KW-0472">Membrane</keyword>
<dbReference type="Pfam" id="PF00534">
    <property type="entry name" value="Glycos_transf_1"/>
    <property type="match status" value="1"/>
</dbReference>
<feature type="transmembrane region" description="Helical" evidence="1">
    <location>
        <begin position="106"/>
        <end position="125"/>
    </location>
</feature>
<accession>A0A1F5WYG9</accession>
<organism evidence="4 5">
    <name type="scientific">Candidatus Giovannonibacteria bacterium RIFCSPLOWO2_01_FULL_45_34</name>
    <dbReference type="NCBI Taxonomy" id="1798351"/>
    <lineage>
        <taxon>Bacteria</taxon>
        <taxon>Candidatus Giovannoniibacteriota</taxon>
    </lineage>
</organism>
<name>A0A1F5WYG9_9BACT</name>
<dbReference type="Gene3D" id="3.40.50.2000">
    <property type="entry name" value="Glycogen Phosphorylase B"/>
    <property type="match status" value="2"/>
</dbReference>
<dbReference type="EMBL" id="MFID01000031">
    <property type="protein sequence ID" value="OGF80705.1"/>
    <property type="molecule type" value="Genomic_DNA"/>
</dbReference>
<dbReference type="Pfam" id="PF13439">
    <property type="entry name" value="Glyco_transf_4"/>
    <property type="match status" value="1"/>
</dbReference>
<dbReference type="GO" id="GO:0016757">
    <property type="term" value="F:glycosyltransferase activity"/>
    <property type="evidence" value="ECO:0007669"/>
    <property type="project" value="InterPro"/>
</dbReference>
<dbReference type="InterPro" id="IPR001296">
    <property type="entry name" value="Glyco_trans_1"/>
</dbReference>
<feature type="domain" description="Glycosyl transferase family 1" evidence="2">
    <location>
        <begin position="205"/>
        <end position="363"/>
    </location>
</feature>
<reference evidence="4 5" key="1">
    <citation type="journal article" date="2016" name="Nat. Commun.">
        <title>Thousands of microbial genomes shed light on interconnected biogeochemical processes in an aquifer system.</title>
        <authorList>
            <person name="Anantharaman K."/>
            <person name="Brown C.T."/>
            <person name="Hug L.A."/>
            <person name="Sharon I."/>
            <person name="Castelle C.J."/>
            <person name="Probst A.J."/>
            <person name="Thomas B.C."/>
            <person name="Singh A."/>
            <person name="Wilkins M.J."/>
            <person name="Karaoz U."/>
            <person name="Brodie E.L."/>
            <person name="Williams K.H."/>
            <person name="Hubbard S.S."/>
            <person name="Banfield J.F."/>
        </authorList>
    </citation>
    <scope>NUCLEOTIDE SEQUENCE [LARGE SCALE GENOMIC DNA]</scope>
</reference>
<evidence type="ECO:0000259" key="2">
    <source>
        <dbReference type="Pfam" id="PF00534"/>
    </source>
</evidence>
<dbReference type="AlphaFoldDB" id="A0A1F5WYG9"/>
<evidence type="ECO:0000313" key="4">
    <source>
        <dbReference type="EMBL" id="OGF80705.1"/>
    </source>
</evidence>